<sequence>MINALRRNIILRKKASNVSKIDNVNFGNNISIINRAFENDLEDVFGAIKKTVVGRKLINYNKFYSNKKIVNRKKIFKTPIEPIFNRNALFKIYDLIELNYYKLFCRENVYSKNTFLFYLSDENCANYNSKITLLKVFEFSQRAPPISLNSKYL</sequence>
<gene>
    <name evidence="1" type="ORF">SAMN05421847_2051</name>
</gene>
<keyword evidence="2" id="KW-1185">Reference proteome</keyword>
<name>A0A1H5ZA10_9FLAO</name>
<evidence type="ECO:0000313" key="2">
    <source>
        <dbReference type="Proteomes" id="UP000236738"/>
    </source>
</evidence>
<dbReference type="Proteomes" id="UP000236738">
    <property type="component" value="Unassembled WGS sequence"/>
</dbReference>
<protein>
    <submittedName>
        <fullName evidence="1">Uncharacterized protein</fullName>
    </submittedName>
</protein>
<organism evidence="1 2">
    <name type="scientific">Halpernia humi</name>
    <dbReference type="NCBI Taxonomy" id="493375"/>
    <lineage>
        <taxon>Bacteria</taxon>
        <taxon>Pseudomonadati</taxon>
        <taxon>Bacteroidota</taxon>
        <taxon>Flavobacteriia</taxon>
        <taxon>Flavobacteriales</taxon>
        <taxon>Weeksellaceae</taxon>
        <taxon>Chryseobacterium group</taxon>
        <taxon>Halpernia</taxon>
    </lineage>
</organism>
<proteinExistence type="predicted"/>
<evidence type="ECO:0000313" key="1">
    <source>
        <dbReference type="EMBL" id="SEG32904.1"/>
    </source>
</evidence>
<reference evidence="2" key="1">
    <citation type="submission" date="2016-10" db="EMBL/GenBank/DDBJ databases">
        <authorList>
            <person name="Varghese N."/>
            <person name="Submissions S."/>
        </authorList>
    </citation>
    <scope>NUCLEOTIDE SEQUENCE [LARGE SCALE GENOMIC DNA]</scope>
    <source>
        <strain evidence="2">DSM 21580</strain>
    </source>
</reference>
<accession>A0A1H5ZA10</accession>
<dbReference type="AlphaFoldDB" id="A0A1H5ZA10"/>
<dbReference type="EMBL" id="FNUS01000004">
    <property type="protein sequence ID" value="SEG32904.1"/>
    <property type="molecule type" value="Genomic_DNA"/>
</dbReference>